<dbReference type="GO" id="GO:0003735">
    <property type="term" value="F:structural constituent of ribosome"/>
    <property type="evidence" value="ECO:0007669"/>
    <property type="project" value="InterPro"/>
</dbReference>
<dbReference type="GO" id="GO:0022627">
    <property type="term" value="C:cytosolic small ribosomal subunit"/>
    <property type="evidence" value="ECO:0007669"/>
    <property type="project" value="TreeGrafter"/>
</dbReference>
<dbReference type="Pfam" id="PF01200">
    <property type="entry name" value="Ribosomal_S28e"/>
    <property type="match status" value="1"/>
</dbReference>
<evidence type="ECO:0000256" key="2">
    <source>
        <dbReference type="ARBA" id="ARBA00022980"/>
    </source>
</evidence>
<organism evidence="5 6">
    <name type="scientific">Nepenthes gracilis</name>
    <name type="common">Slender pitcher plant</name>
    <dbReference type="NCBI Taxonomy" id="150966"/>
    <lineage>
        <taxon>Eukaryota</taxon>
        <taxon>Viridiplantae</taxon>
        <taxon>Streptophyta</taxon>
        <taxon>Embryophyta</taxon>
        <taxon>Tracheophyta</taxon>
        <taxon>Spermatophyta</taxon>
        <taxon>Magnoliopsida</taxon>
        <taxon>eudicotyledons</taxon>
        <taxon>Gunneridae</taxon>
        <taxon>Pentapetalae</taxon>
        <taxon>Caryophyllales</taxon>
        <taxon>Nepenthaceae</taxon>
        <taxon>Nepenthes</taxon>
    </lineage>
</organism>
<dbReference type="InterPro" id="IPR000289">
    <property type="entry name" value="Ribosomal_eS28"/>
</dbReference>
<dbReference type="Gene3D" id="2.40.50.140">
    <property type="entry name" value="Nucleic acid-binding proteins"/>
    <property type="match status" value="1"/>
</dbReference>
<feature type="region of interest" description="Disordered" evidence="4">
    <location>
        <begin position="179"/>
        <end position="199"/>
    </location>
</feature>
<accession>A0AAD3SDL9</accession>
<evidence type="ECO:0000256" key="1">
    <source>
        <dbReference type="ARBA" id="ARBA00005943"/>
    </source>
</evidence>
<comment type="similarity">
    <text evidence="1">Belongs to the eukaryotic ribosomal protein eS28 family.</text>
</comment>
<evidence type="ECO:0000256" key="4">
    <source>
        <dbReference type="SAM" id="MobiDB-lite"/>
    </source>
</evidence>
<keyword evidence="6" id="KW-1185">Reference proteome</keyword>
<proteinExistence type="inferred from homology"/>
<dbReference type="InterPro" id="IPR012340">
    <property type="entry name" value="NA-bd_OB-fold"/>
</dbReference>
<sequence length="199" mass="22622">MLELDVEPFNASIPRPTQSTSIGNGVQFLNRHLSLIMFRNKKLTVRVEFLDDQNRFVMRNVKGPVTEGDVLTLLESEREARTKQDGQKHGQDSGWTKQDARDHFLHAFDAADSKAAKLRMVKICLPLLFYSSKAAHGQKQMIGCVNLLQFCVHVNIFRLAVLCRRLLLWQEKKKSKRKTMVVGGLAPPPKQDDQLPNVS</sequence>
<dbReference type="GO" id="GO:0006412">
    <property type="term" value="P:translation"/>
    <property type="evidence" value="ECO:0007669"/>
    <property type="project" value="InterPro"/>
</dbReference>
<dbReference type="PANTHER" id="PTHR10769">
    <property type="entry name" value="40S RIBOSOMAL PROTEIN S28"/>
    <property type="match status" value="1"/>
</dbReference>
<dbReference type="SUPFAM" id="SSF50249">
    <property type="entry name" value="Nucleic acid-binding proteins"/>
    <property type="match status" value="1"/>
</dbReference>
<dbReference type="GO" id="GO:0030490">
    <property type="term" value="P:maturation of SSU-rRNA"/>
    <property type="evidence" value="ECO:0007669"/>
    <property type="project" value="TreeGrafter"/>
</dbReference>
<comment type="caution">
    <text evidence="5">The sequence shown here is derived from an EMBL/GenBank/DDBJ whole genome shotgun (WGS) entry which is preliminary data.</text>
</comment>
<evidence type="ECO:0000256" key="3">
    <source>
        <dbReference type="ARBA" id="ARBA00023274"/>
    </source>
</evidence>
<dbReference type="EMBL" id="BSYO01000008">
    <property type="protein sequence ID" value="GMH08826.1"/>
    <property type="molecule type" value="Genomic_DNA"/>
</dbReference>
<dbReference type="Proteomes" id="UP001279734">
    <property type="component" value="Unassembled WGS sequence"/>
</dbReference>
<name>A0AAD3SDL9_NEPGR</name>
<dbReference type="AlphaFoldDB" id="A0AAD3SDL9"/>
<evidence type="ECO:0000313" key="6">
    <source>
        <dbReference type="Proteomes" id="UP001279734"/>
    </source>
</evidence>
<gene>
    <name evidence="5" type="ORF">Nepgr_010666</name>
</gene>
<dbReference type="GO" id="GO:0000028">
    <property type="term" value="P:ribosomal small subunit assembly"/>
    <property type="evidence" value="ECO:0007669"/>
    <property type="project" value="TreeGrafter"/>
</dbReference>
<keyword evidence="3" id="KW-0687">Ribonucleoprotein</keyword>
<dbReference type="PANTHER" id="PTHR10769:SF3">
    <property type="entry name" value="SMALL RIBOSOMAL SUBUNIT PROTEIN ES28"/>
    <property type="match status" value="1"/>
</dbReference>
<reference evidence="5" key="1">
    <citation type="submission" date="2023-05" db="EMBL/GenBank/DDBJ databases">
        <title>Nepenthes gracilis genome sequencing.</title>
        <authorList>
            <person name="Fukushima K."/>
        </authorList>
    </citation>
    <scope>NUCLEOTIDE SEQUENCE</scope>
    <source>
        <strain evidence="5">SING2019-196</strain>
    </source>
</reference>
<keyword evidence="2" id="KW-0689">Ribosomal protein</keyword>
<evidence type="ECO:0000313" key="5">
    <source>
        <dbReference type="EMBL" id="GMH08826.1"/>
    </source>
</evidence>
<protein>
    <submittedName>
        <fullName evidence="5">Uncharacterized protein</fullName>
    </submittedName>
</protein>